<dbReference type="PROSITE" id="PS50932">
    <property type="entry name" value="HTH_LACI_2"/>
    <property type="match status" value="1"/>
</dbReference>
<dbReference type="SUPFAM" id="SSF53822">
    <property type="entry name" value="Periplasmic binding protein-like I"/>
    <property type="match status" value="1"/>
</dbReference>
<dbReference type="CDD" id="cd01392">
    <property type="entry name" value="HTH_LacI"/>
    <property type="match status" value="1"/>
</dbReference>
<dbReference type="Pfam" id="PF00356">
    <property type="entry name" value="LacI"/>
    <property type="match status" value="1"/>
</dbReference>
<evidence type="ECO:0000256" key="3">
    <source>
        <dbReference type="ARBA" id="ARBA00023163"/>
    </source>
</evidence>
<dbReference type="Pfam" id="PF13377">
    <property type="entry name" value="Peripla_BP_3"/>
    <property type="match status" value="1"/>
</dbReference>
<dbReference type="GO" id="GO:0003700">
    <property type="term" value="F:DNA-binding transcription factor activity"/>
    <property type="evidence" value="ECO:0007669"/>
    <property type="project" value="TreeGrafter"/>
</dbReference>
<sequence>MRVKIADIAKIAGLSTASVSRILNDRGGYSKATASRVMQIADELGYYKDRSASDLASQSNHTIGLIYTDSETNFNDLVIKGIMAEATINKLDTILMIAKKNDPISLTKVVRDMIERRVFGLLFVSIQPNQQVIGMLNQAGIFSQVVGASTENQVSYVSSDDFQIGYQATDYLIKAGYQRIGFAGADITNDYVGQLRLQGYRQALKTHQMTFNQEWSCEGNFSYQSGITAAKYYHNHSTVDAIIGASDETSWGLLNGFYDLGVLVPDDIAIMSIDGTELCTQTRPQLTSITQNFALMGKTAVDRLVNHADSSQTTTTSIPLKIEKRETS</sequence>
<dbReference type="InterPro" id="IPR046335">
    <property type="entry name" value="LacI/GalR-like_sensor"/>
</dbReference>
<evidence type="ECO:0000259" key="4">
    <source>
        <dbReference type="PROSITE" id="PS50932"/>
    </source>
</evidence>
<keyword evidence="3" id="KW-0804">Transcription</keyword>
<dbReference type="SMART" id="SM00354">
    <property type="entry name" value="HTH_LACI"/>
    <property type="match status" value="1"/>
</dbReference>
<dbReference type="Proteomes" id="UP000052013">
    <property type="component" value="Unassembled WGS sequence"/>
</dbReference>
<dbReference type="Gene3D" id="1.10.260.40">
    <property type="entry name" value="lambda repressor-like DNA-binding domains"/>
    <property type="match status" value="1"/>
</dbReference>
<dbReference type="PANTHER" id="PTHR30146">
    <property type="entry name" value="LACI-RELATED TRANSCRIPTIONAL REPRESSOR"/>
    <property type="match status" value="1"/>
</dbReference>
<dbReference type="PANTHER" id="PTHR30146:SF109">
    <property type="entry name" value="HTH-TYPE TRANSCRIPTIONAL REGULATOR GALS"/>
    <property type="match status" value="1"/>
</dbReference>
<feature type="domain" description="HTH lacI-type" evidence="4">
    <location>
        <begin position="3"/>
        <end position="57"/>
    </location>
</feature>
<dbReference type="InterPro" id="IPR028082">
    <property type="entry name" value="Peripla_BP_I"/>
</dbReference>
<dbReference type="InterPro" id="IPR010982">
    <property type="entry name" value="Lambda_DNA-bd_dom_sf"/>
</dbReference>
<gene>
    <name evidence="5" type="ORF">FC85_GL000823</name>
</gene>
<evidence type="ECO:0000256" key="2">
    <source>
        <dbReference type="ARBA" id="ARBA00023125"/>
    </source>
</evidence>
<keyword evidence="2" id="KW-0238">DNA-binding</keyword>
<dbReference type="InterPro" id="IPR000843">
    <property type="entry name" value="HTH_LacI"/>
</dbReference>
<organism evidence="5 6">
    <name type="scientific">Lentilactobacillus diolivorans DSM 14421</name>
    <dbReference type="NCBI Taxonomy" id="1423739"/>
    <lineage>
        <taxon>Bacteria</taxon>
        <taxon>Bacillati</taxon>
        <taxon>Bacillota</taxon>
        <taxon>Bacilli</taxon>
        <taxon>Lactobacillales</taxon>
        <taxon>Lactobacillaceae</taxon>
        <taxon>Lentilactobacillus</taxon>
    </lineage>
</organism>
<name>A0A0R1SEE1_9LACO</name>
<dbReference type="PATRIC" id="fig|1423739.3.peg.859"/>
<dbReference type="SUPFAM" id="SSF47413">
    <property type="entry name" value="lambda repressor-like DNA-binding domains"/>
    <property type="match status" value="1"/>
</dbReference>
<accession>A0A0R1SEE1</accession>
<reference evidence="5 6" key="1">
    <citation type="journal article" date="2015" name="Genome Announc.">
        <title>Expanding the biotechnology potential of lactobacilli through comparative genomics of 213 strains and associated genera.</title>
        <authorList>
            <person name="Sun Z."/>
            <person name="Harris H.M."/>
            <person name="McCann A."/>
            <person name="Guo C."/>
            <person name="Argimon S."/>
            <person name="Zhang W."/>
            <person name="Yang X."/>
            <person name="Jeffery I.B."/>
            <person name="Cooney J.C."/>
            <person name="Kagawa T.F."/>
            <person name="Liu W."/>
            <person name="Song Y."/>
            <person name="Salvetti E."/>
            <person name="Wrobel A."/>
            <person name="Rasinkangas P."/>
            <person name="Parkhill J."/>
            <person name="Rea M.C."/>
            <person name="O'Sullivan O."/>
            <person name="Ritari J."/>
            <person name="Douillard F.P."/>
            <person name="Paul Ross R."/>
            <person name="Yang R."/>
            <person name="Briner A.E."/>
            <person name="Felis G.E."/>
            <person name="de Vos W.M."/>
            <person name="Barrangou R."/>
            <person name="Klaenhammer T.R."/>
            <person name="Caufield P.W."/>
            <person name="Cui Y."/>
            <person name="Zhang H."/>
            <person name="O'Toole P.W."/>
        </authorList>
    </citation>
    <scope>NUCLEOTIDE SEQUENCE [LARGE SCALE GENOMIC DNA]</scope>
    <source>
        <strain evidence="5 6">DSM 14421</strain>
    </source>
</reference>
<dbReference type="STRING" id="1423739.FC85_GL000823"/>
<dbReference type="RefSeq" id="WP_057865277.1">
    <property type="nucleotide sequence ID" value="NZ_AZEY01000080.1"/>
</dbReference>
<proteinExistence type="predicted"/>
<dbReference type="Gene3D" id="3.40.50.2300">
    <property type="match status" value="2"/>
</dbReference>
<evidence type="ECO:0000313" key="5">
    <source>
        <dbReference type="EMBL" id="KRL64770.1"/>
    </source>
</evidence>
<comment type="caution">
    <text evidence="5">The sequence shown here is derived from an EMBL/GenBank/DDBJ whole genome shotgun (WGS) entry which is preliminary data.</text>
</comment>
<dbReference type="EMBL" id="AZEY01000080">
    <property type="protein sequence ID" value="KRL64770.1"/>
    <property type="molecule type" value="Genomic_DNA"/>
</dbReference>
<evidence type="ECO:0000256" key="1">
    <source>
        <dbReference type="ARBA" id="ARBA00023015"/>
    </source>
</evidence>
<evidence type="ECO:0000313" key="6">
    <source>
        <dbReference type="Proteomes" id="UP000052013"/>
    </source>
</evidence>
<dbReference type="GO" id="GO:0000976">
    <property type="term" value="F:transcription cis-regulatory region binding"/>
    <property type="evidence" value="ECO:0007669"/>
    <property type="project" value="TreeGrafter"/>
</dbReference>
<protein>
    <submittedName>
        <fullName evidence="5">PurR family transcriptional regulator</fullName>
    </submittedName>
</protein>
<dbReference type="AlphaFoldDB" id="A0A0R1SEE1"/>
<keyword evidence="1" id="KW-0805">Transcription regulation</keyword>